<sequence>MIIELPISLGEAIDKLTILDIKYNKIVDNRKNDVKKEYELLYDILKNFIIKYETLYQTMKKVNLLIWDMMDSLRDGNLNEEMYLQICKECIEYNDIRFRVKNKINYVSNSVLKEQKSYKINRLIIQIEKDITDNLLLNIIKYFSFMYDEIIIMSTFNLTYLRETFNYDITIMFNECETDYKNKVIIENKEYSDDELYKLFNITYVEINNIL</sequence>
<dbReference type="EMBL" id="MN740417">
    <property type="protein sequence ID" value="QHU05516.1"/>
    <property type="molecule type" value="Genomic_DNA"/>
</dbReference>
<accession>A0A6C0JL76</accession>
<proteinExistence type="predicted"/>
<reference evidence="1" key="1">
    <citation type="journal article" date="2020" name="Nature">
        <title>Giant virus diversity and host interactions through global metagenomics.</title>
        <authorList>
            <person name="Schulz F."/>
            <person name="Roux S."/>
            <person name="Paez-Espino D."/>
            <person name="Jungbluth S."/>
            <person name="Walsh D.A."/>
            <person name="Denef V.J."/>
            <person name="McMahon K.D."/>
            <person name="Konstantinidis K.T."/>
            <person name="Eloe-Fadrosh E.A."/>
            <person name="Kyrpides N.C."/>
            <person name="Woyke T."/>
        </authorList>
    </citation>
    <scope>NUCLEOTIDE SEQUENCE</scope>
    <source>
        <strain evidence="1">GVMAG-M-3300027736-24</strain>
    </source>
</reference>
<name>A0A6C0JL76_9ZZZZ</name>
<protein>
    <submittedName>
        <fullName evidence="1">Uncharacterized protein</fullName>
    </submittedName>
</protein>
<dbReference type="AlphaFoldDB" id="A0A6C0JL76"/>
<organism evidence="1">
    <name type="scientific">viral metagenome</name>
    <dbReference type="NCBI Taxonomy" id="1070528"/>
    <lineage>
        <taxon>unclassified sequences</taxon>
        <taxon>metagenomes</taxon>
        <taxon>organismal metagenomes</taxon>
    </lineage>
</organism>
<evidence type="ECO:0000313" key="1">
    <source>
        <dbReference type="EMBL" id="QHU05516.1"/>
    </source>
</evidence>